<protein>
    <submittedName>
        <fullName evidence="1">Uncharacterized protein</fullName>
    </submittedName>
</protein>
<name>A0AAD9HJ84_9PEZI</name>
<proteinExistence type="predicted"/>
<dbReference type="Proteomes" id="UP001232148">
    <property type="component" value="Unassembled WGS sequence"/>
</dbReference>
<evidence type="ECO:0000313" key="2">
    <source>
        <dbReference type="Proteomes" id="UP001232148"/>
    </source>
</evidence>
<accession>A0AAD9HJ84</accession>
<dbReference type="AlphaFoldDB" id="A0AAD9HJ84"/>
<sequence>MCVLLAATPATAVPLTPGPDDASTLCRVQSLFTWYDGGGKARETIAFSTTTEQTVWQPHQVRMGRTVVELPRGQCRSPCIVRPMLATTRVREGQGHPWSRPLGRHRLCGRTGWWDGTAISLPPSPSMSEVRAVFKNRCSRPEVQVVDAASAKYAHIGYLPT</sequence>
<comment type="caution">
    <text evidence="1">The sequence shown here is derived from an EMBL/GenBank/DDBJ whole genome shotgun (WGS) entry which is preliminary data.</text>
</comment>
<evidence type="ECO:0000313" key="1">
    <source>
        <dbReference type="EMBL" id="KAK2029950.1"/>
    </source>
</evidence>
<organism evidence="1 2">
    <name type="scientific">Colletotrichum zoysiae</name>
    <dbReference type="NCBI Taxonomy" id="1216348"/>
    <lineage>
        <taxon>Eukaryota</taxon>
        <taxon>Fungi</taxon>
        <taxon>Dikarya</taxon>
        <taxon>Ascomycota</taxon>
        <taxon>Pezizomycotina</taxon>
        <taxon>Sordariomycetes</taxon>
        <taxon>Hypocreomycetidae</taxon>
        <taxon>Glomerellales</taxon>
        <taxon>Glomerellaceae</taxon>
        <taxon>Colletotrichum</taxon>
        <taxon>Colletotrichum graminicola species complex</taxon>
    </lineage>
</organism>
<reference evidence="1" key="1">
    <citation type="submission" date="2021-06" db="EMBL/GenBank/DDBJ databases">
        <title>Comparative genomics, transcriptomics and evolutionary studies reveal genomic signatures of adaptation to plant cell wall in hemibiotrophic fungi.</title>
        <authorList>
            <consortium name="DOE Joint Genome Institute"/>
            <person name="Baroncelli R."/>
            <person name="Diaz J.F."/>
            <person name="Benocci T."/>
            <person name="Peng M."/>
            <person name="Battaglia E."/>
            <person name="Haridas S."/>
            <person name="Andreopoulos W."/>
            <person name="Labutti K."/>
            <person name="Pangilinan J."/>
            <person name="Floch G.L."/>
            <person name="Makela M.R."/>
            <person name="Henrissat B."/>
            <person name="Grigoriev I.V."/>
            <person name="Crouch J.A."/>
            <person name="De Vries R.P."/>
            <person name="Sukno S.A."/>
            <person name="Thon M.R."/>
        </authorList>
    </citation>
    <scope>NUCLEOTIDE SEQUENCE</scope>
    <source>
        <strain evidence="1">MAFF235873</strain>
    </source>
</reference>
<gene>
    <name evidence="1" type="ORF">LX32DRAFT_342508</name>
</gene>
<keyword evidence="2" id="KW-1185">Reference proteome</keyword>
<dbReference type="EMBL" id="MU842857">
    <property type="protein sequence ID" value="KAK2029950.1"/>
    <property type="molecule type" value="Genomic_DNA"/>
</dbReference>